<reference evidence="2 3" key="1">
    <citation type="submission" date="2020-06" db="EMBL/GenBank/DDBJ databases">
        <title>Interaction of electrochemicaly active bacteria, Geobacter bremensis R4 on different carbon anode.</title>
        <authorList>
            <person name="Meng L."/>
            <person name="Yoshida N."/>
        </authorList>
    </citation>
    <scope>NUCLEOTIDE SEQUENCE [LARGE SCALE GENOMIC DNA]</scope>
    <source>
        <strain evidence="2 3">R4</strain>
    </source>
</reference>
<sequence length="306" mass="35351">MNTAERPEYADGIHPALRREDFVIITAAIDRLYTSLCRWMNAQRSGCIIYGRARIGKSNAIDALISLMNREFQSVATLKHSMLTHQVETEKEFYRNILTSFNHARADYGNAGVKFDTIVDFITEEAFRDSCRRIILFIDEAQWISNKEYTYLRGMSNSIVLRHVAPMVMLVGDNDLYKKYKDFKGNNPEITGRFMNEAYQFRGVLSEDEVRVALNCYDITSDHGCIFTRYFFTTAFDHGWRLSSEANNLWTAFCLVNHNEVKEISMSDFVPAVQYVLRKFSNLSVMDPMLARDHWEEAFISVGVGQ</sequence>
<evidence type="ECO:0000259" key="1">
    <source>
        <dbReference type="Pfam" id="PF13401"/>
    </source>
</evidence>
<proteinExistence type="predicted"/>
<keyword evidence="3" id="KW-1185">Reference proteome</keyword>
<dbReference type="EMBL" id="AP023213">
    <property type="protein sequence ID" value="BCG47241.1"/>
    <property type="molecule type" value="Genomic_DNA"/>
</dbReference>
<dbReference type="GO" id="GO:0016887">
    <property type="term" value="F:ATP hydrolysis activity"/>
    <property type="evidence" value="ECO:0007669"/>
    <property type="project" value="InterPro"/>
</dbReference>
<dbReference type="KEGG" id="gbn:GEOBRER4_19910"/>
<dbReference type="Proteomes" id="UP000515472">
    <property type="component" value="Chromosome"/>
</dbReference>
<protein>
    <recommendedName>
        <fullName evidence="1">ORC1/DEAH AAA+ ATPase domain-containing protein</fullName>
    </recommendedName>
</protein>
<organism evidence="2 3">
    <name type="scientific">Citrifermentans bremense</name>
    <dbReference type="NCBI Taxonomy" id="60035"/>
    <lineage>
        <taxon>Bacteria</taxon>
        <taxon>Pseudomonadati</taxon>
        <taxon>Thermodesulfobacteriota</taxon>
        <taxon>Desulfuromonadia</taxon>
        <taxon>Geobacterales</taxon>
        <taxon>Geobacteraceae</taxon>
        <taxon>Citrifermentans</taxon>
    </lineage>
</organism>
<evidence type="ECO:0000313" key="3">
    <source>
        <dbReference type="Proteomes" id="UP000515472"/>
    </source>
</evidence>
<dbReference type="InterPro" id="IPR027417">
    <property type="entry name" value="P-loop_NTPase"/>
</dbReference>
<dbReference type="Pfam" id="PF13401">
    <property type="entry name" value="AAA_22"/>
    <property type="match status" value="1"/>
</dbReference>
<name>A0A6S6M6L5_9BACT</name>
<dbReference type="SUPFAM" id="SSF52540">
    <property type="entry name" value="P-loop containing nucleoside triphosphate hydrolases"/>
    <property type="match status" value="1"/>
</dbReference>
<dbReference type="Gene3D" id="3.40.50.300">
    <property type="entry name" value="P-loop containing nucleotide triphosphate hydrolases"/>
    <property type="match status" value="1"/>
</dbReference>
<gene>
    <name evidence="2" type="ORF">GEOBRER4_n2067</name>
</gene>
<dbReference type="InterPro" id="IPR049945">
    <property type="entry name" value="AAA_22"/>
</dbReference>
<evidence type="ECO:0000313" key="2">
    <source>
        <dbReference type="EMBL" id="BCG47241.1"/>
    </source>
</evidence>
<accession>A0A6S6M6L5</accession>
<feature type="domain" description="ORC1/DEAH AAA+ ATPase" evidence="1">
    <location>
        <begin position="44"/>
        <end position="178"/>
    </location>
</feature>
<dbReference type="AlphaFoldDB" id="A0A6S6M6L5"/>
<dbReference type="RefSeq" id="WP_185242182.1">
    <property type="nucleotide sequence ID" value="NZ_AP023213.1"/>
</dbReference>